<protein>
    <submittedName>
        <fullName evidence="1">Type I-E CRISPR-associated protein Cas7/Cse4/CasC</fullName>
    </submittedName>
</protein>
<evidence type="ECO:0000313" key="2">
    <source>
        <dbReference type="Proteomes" id="UP000313231"/>
    </source>
</evidence>
<sequence length="376" mass="40602">MTTFIDIHVLQTVPSSNINRDDTGRPKTGIFGGFTRARVSSQAWKRATRKDFARYLPDAERGVRTRRIIADLTEQIRAIDDSIAQDEAIELAKSVMGAAGIKFKAARKKKGEEEGDPFDLSEYLLFVSNQQIENLARLAVDSRGGSIDKAAAKAAIDTDHGIEVALFGRMVADDASINVDAAVQVAHALSTHAVEPEYDYYTAVDDRNTDADPAAGMIGVIEFNSSTLYRYATINLDQLHENLGDLELETRAAEAFIRSFVVSMPTGKQNTFANGTLPEAVVVQLRDGRPVNLVGAFEDPVRPDDNGAISTQSALRLAKRAAEIDACYSMEPSASFVLAGNDAVREVLGSTGEVLGLEPLVAAAKDRARAVLETIG</sequence>
<organism evidence="1 2">
    <name type="scientific">Nocardioides albidus</name>
    <dbReference type="NCBI Taxonomy" id="1517589"/>
    <lineage>
        <taxon>Bacteria</taxon>
        <taxon>Bacillati</taxon>
        <taxon>Actinomycetota</taxon>
        <taxon>Actinomycetes</taxon>
        <taxon>Propionibacteriales</taxon>
        <taxon>Nocardioidaceae</taxon>
        <taxon>Nocardioides</taxon>
    </lineage>
</organism>
<proteinExistence type="predicted"/>
<gene>
    <name evidence="1" type="primary">cas7e</name>
    <name evidence="1" type="ORF">FHP29_13470</name>
</gene>
<reference evidence="1 2" key="1">
    <citation type="journal article" date="2016" name="Int. J. Syst. Evol. Microbiol.">
        <title>Nocardioides albidus sp. nov., an actinobacterium isolated from garden soil.</title>
        <authorList>
            <person name="Singh H."/>
            <person name="Du J."/>
            <person name="Trinh H."/>
            <person name="Won K."/>
            <person name="Yang J.E."/>
            <person name="Yin C."/>
            <person name="Kook M."/>
            <person name="Yi T.H."/>
        </authorList>
    </citation>
    <scope>NUCLEOTIDE SEQUENCE [LARGE SCALE GENOMIC DNA]</scope>
    <source>
        <strain evidence="1 2">CCTCC AB 2015297</strain>
    </source>
</reference>
<comment type="caution">
    <text evidence="1">The sequence shown here is derived from an EMBL/GenBank/DDBJ whole genome shotgun (WGS) entry which is preliminary data.</text>
</comment>
<dbReference type="NCBIfam" id="TIGR01869">
    <property type="entry name" value="casC_Cse4"/>
    <property type="match status" value="1"/>
</dbReference>
<dbReference type="EMBL" id="VDMP01000025">
    <property type="protein sequence ID" value="TNM38289.1"/>
    <property type="molecule type" value="Genomic_DNA"/>
</dbReference>
<dbReference type="OrthoDB" id="5291250at2"/>
<keyword evidence="2" id="KW-1185">Reference proteome</keyword>
<dbReference type="AlphaFoldDB" id="A0A5C4VSG0"/>
<name>A0A5C4VSG0_9ACTN</name>
<dbReference type="Pfam" id="PF09344">
    <property type="entry name" value="Cas_CT1975"/>
    <property type="match status" value="1"/>
</dbReference>
<evidence type="ECO:0000313" key="1">
    <source>
        <dbReference type="EMBL" id="TNM38289.1"/>
    </source>
</evidence>
<dbReference type="Proteomes" id="UP000313231">
    <property type="component" value="Unassembled WGS sequence"/>
</dbReference>
<dbReference type="RefSeq" id="WP_139623403.1">
    <property type="nucleotide sequence ID" value="NZ_VDMP01000025.1"/>
</dbReference>
<accession>A0A5C4VSG0</accession>
<dbReference type="InterPro" id="IPR010148">
    <property type="entry name" value="CRISPR-assoc_prot_CT1975"/>
</dbReference>